<keyword evidence="1" id="KW-0472">Membrane</keyword>
<keyword evidence="1" id="KW-1133">Transmembrane helix</keyword>
<dbReference type="EMBL" id="CP003005">
    <property type="protein sequence ID" value="AEO59005.1"/>
    <property type="molecule type" value="Genomic_DNA"/>
</dbReference>
<dbReference type="KEGG" id="mtm:MYCTH_2306863"/>
<reference evidence="2 3" key="1">
    <citation type="journal article" date="2011" name="Nat. Biotechnol.">
        <title>Comparative genomic analysis of the thermophilic biomass-degrading fungi Myceliophthora thermophila and Thielavia terrestris.</title>
        <authorList>
            <person name="Berka R.M."/>
            <person name="Grigoriev I.V."/>
            <person name="Otillar R."/>
            <person name="Salamov A."/>
            <person name="Grimwood J."/>
            <person name="Reid I."/>
            <person name="Ishmael N."/>
            <person name="John T."/>
            <person name="Darmond C."/>
            <person name="Moisan M.-C."/>
            <person name="Henrissat B."/>
            <person name="Coutinho P.M."/>
            <person name="Lombard V."/>
            <person name="Natvig D.O."/>
            <person name="Lindquist E."/>
            <person name="Schmutz J."/>
            <person name="Lucas S."/>
            <person name="Harris P."/>
            <person name="Powlowski J."/>
            <person name="Bellemare A."/>
            <person name="Taylor D."/>
            <person name="Butler G."/>
            <person name="de Vries R.P."/>
            <person name="Allijn I.E."/>
            <person name="van den Brink J."/>
            <person name="Ushinsky S."/>
            <person name="Storms R."/>
            <person name="Powell A.J."/>
            <person name="Paulsen I.T."/>
            <person name="Elbourne L.D.H."/>
            <person name="Baker S.E."/>
            <person name="Magnuson J."/>
            <person name="LaBoissiere S."/>
            <person name="Clutterbuck A.J."/>
            <person name="Martinez D."/>
            <person name="Wogulis M."/>
            <person name="de Leon A.L."/>
            <person name="Rey M.W."/>
            <person name="Tsang A."/>
        </authorList>
    </citation>
    <scope>NUCLEOTIDE SEQUENCE [LARGE SCALE GENOMIC DNA]</scope>
    <source>
        <strain evidence="3">ATCC 42464 / BCRC 31852 / DSM 1799</strain>
    </source>
</reference>
<organism evidence="2 3">
    <name type="scientific">Thermothelomyces thermophilus (strain ATCC 42464 / BCRC 31852 / DSM 1799)</name>
    <name type="common">Sporotrichum thermophile</name>
    <dbReference type="NCBI Taxonomy" id="573729"/>
    <lineage>
        <taxon>Eukaryota</taxon>
        <taxon>Fungi</taxon>
        <taxon>Dikarya</taxon>
        <taxon>Ascomycota</taxon>
        <taxon>Pezizomycotina</taxon>
        <taxon>Sordariomycetes</taxon>
        <taxon>Sordariomycetidae</taxon>
        <taxon>Sordariales</taxon>
        <taxon>Chaetomiaceae</taxon>
        <taxon>Thermothelomyces</taxon>
    </lineage>
</organism>
<dbReference type="GeneID" id="11513959"/>
<protein>
    <submittedName>
        <fullName evidence="2">Uncharacterized protein</fullName>
    </submittedName>
</protein>
<dbReference type="RefSeq" id="XP_003664250.1">
    <property type="nucleotide sequence ID" value="XM_003664202.1"/>
</dbReference>
<feature type="transmembrane region" description="Helical" evidence="1">
    <location>
        <begin position="15"/>
        <end position="35"/>
    </location>
</feature>
<evidence type="ECO:0000256" key="1">
    <source>
        <dbReference type="SAM" id="Phobius"/>
    </source>
</evidence>
<proteinExistence type="predicted"/>
<accession>G2QEX6</accession>
<keyword evidence="3" id="KW-1185">Reference proteome</keyword>
<keyword evidence="1" id="KW-0812">Transmembrane</keyword>
<sequence>MTGLMAETDFESHWWLVWAGILEFGGAGCLLCPAYRYSGRTDRAAQEAGAVSQR</sequence>
<dbReference type="InParanoid" id="G2QEX6"/>
<evidence type="ECO:0000313" key="2">
    <source>
        <dbReference type="EMBL" id="AEO59005.1"/>
    </source>
</evidence>
<name>G2QEX6_THET4</name>
<dbReference type="HOGENOM" id="CLU_3052040_0_0_1"/>
<gene>
    <name evidence="2" type="ORF">MYCTH_2306863</name>
</gene>
<dbReference type="Proteomes" id="UP000007322">
    <property type="component" value="Chromosome 4"/>
</dbReference>
<evidence type="ECO:0000313" key="3">
    <source>
        <dbReference type="Proteomes" id="UP000007322"/>
    </source>
</evidence>
<dbReference type="VEuPathDB" id="FungiDB:MYCTH_2306863"/>
<dbReference type="AlphaFoldDB" id="G2QEX6"/>